<accession>A0A3G1L294</accession>
<dbReference type="Gene3D" id="3.40.50.11890">
    <property type="match status" value="1"/>
</dbReference>
<dbReference type="Pfam" id="PF06050">
    <property type="entry name" value="HGD-D"/>
    <property type="match status" value="1"/>
</dbReference>
<dbReference type="Gene3D" id="3.40.50.11900">
    <property type="match status" value="1"/>
</dbReference>
<dbReference type="EMBL" id="CP017634">
    <property type="protein sequence ID" value="ATW28585.1"/>
    <property type="molecule type" value="Genomic_DNA"/>
</dbReference>
<dbReference type="GO" id="GO:0016836">
    <property type="term" value="F:hydro-lyase activity"/>
    <property type="evidence" value="ECO:0007669"/>
    <property type="project" value="UniProtKB-ARBA"/>
</dbReference>
<protein>
    <submittedName>
        <fullName evidence="4">2-hydroxyglutaryl-CoA dehydratase</fullName>
    </submittedName>
</protein>
<reference evidence="4 5" key="1">
    <citation type="submission" date="2016-10" db="EMBL/GenBank/DDBJ databases">
        <title>Complete Genome Sequence of Peptococcaceae strain DCMF.</title>
        <authorList>
            <person name="Edwards R.J."/>
            <person name="Holland S.I."/>
            <person name="Deshpande N.P."/>
            <person name="Wong Y.K."/>
            <person name="Ertan H."/>
            <person name="Manefield M."/>
            <person name="Russell T.L."/>
            <person name="Lee M.J."/>
        </authorList>
    </citation>
    <scope>NUCLEOTIDE SEQUENCE [LARGE SCALE GENOMIC DNA]</scope>
    <source>
        <strain evidence="4 5">DCMF</strain>
    </source>
</reference>
<dbReference type="RefSeq" id="WP_148137888.1">
    <property type="nucleotide sequence ID" value="NZ_CP017634.1"/>
</dbReference>
<organism evidence="4 5">
    <name type="scientific">Formimonas warabiya</name>
    <dbReference type="NCBI Taxonomy" id="1761012"/>
    <lineage>
        <taxon>Bacteria</taxon>
        <taxon>Bacillati</taxon>
        <taxon>Bacillota</taxon>
        <taxon>Clostridia</taxon>
        <taxon>Eubacteriales</taxon>
        <taxon>Peptococcaceae</taxon>
        <taxon>Candidatus Formimonas</taxon>
    </lineage>
</organism>
<evidence type="ECO:0000256" key="1">
    <source>
        <dbReference type="ARBA" id="ARBA00001966"/>
    </source>
</evidence>
<keyword evidence="3" id="KW-0411">Iron-sulfur</keyword>
<dbReference type="Proteomes" id="UP000323521">
    <property type="component" value="Chromosome"/>
</dbReference>
<dbReference type="KEGG" id="fwa:DCMF_12860"/>
<dbReference type="GO" id="GO:0051536">
    <property type="term" value="F:iron-sulfur cluster binding"/>
    <property type="evidence" value="ECO:0007669"/>
    <property type="project" value="UniProtKB-KW"/>
</dbReference>
<evidence type="ECO:0000313" key="5">
    <source>
        <dbReference type="Proteomes" id="UP000323521"/>
    </source>
</evidence>
<dbReference type="PANTHER" id="PTHR30548:SF3">
    <property type="entry name" value="2-HYDROXYACYL-COA DEHYDRATASE"/>
    <property type="match status" value="1"/>
</dbReference>
<name>A0A3G1L294_FORW1</name>
<dbReference type="AlphaFoldDB" id="A0A3G1L294"/>
<dbReference type="OrthoDB" id="9810278at2"/>
<comment type="cofactor">
    <cofactor evidence="1">
        <name>[4Fe-4S] cluster</name>
        <dbReference type="ChEBI" id="CHEBI:49883"/>
    </cofactor>
</comment>
<keyword evidence="3" id="KW-0408">Iron</keyword>
<dbReference type="PANTHER" id="PTHR30548">
    <property type="entry name" value="2-HYDROXYGLUTARYL-COA DEHYDRATASE, D-COMPONENT-RELATED"/>
    <property type="match status" value="1"/>
</dbReference>
<gene>
    <name evidence="4" type="ORF">DCMF_12860</name>
</gene>
<keyword evidence="3" id="KW-0479">Metal-binding</keyword>
<evidence type="ECO:0000313" key="4">
    <source>
        <dbReference type="EMBL" id="ATW28585.1"/>
    </source>
</evidence>
<comment type="similarity">
    <text evidence="2">Belongs to the FldB/FldC dehydratase alpha/beta subunit family.</text>
</comment>
<evidence type="ECO:0000256" key="3">
    <source>
        <dbReference type="ARBA" id="ARBA00023014"/>
    </source>
</evidence>
<keyword evidence="5" id="KW-1185">Reference proteome</keyword>
<dbReference type="InterPro" id="IPR010327">
    <property type="entry name" value="FldB/FldC_alpha/beta"/>
</dbReference>
<sequence length="320" mass="37135">MTTTVPVEIIYAAGCIPVDLNNVFITGQETSAAIEKAEMAGYPRNLCGWIKGIYGTVLAVPDIKKVVAVTQGDCSNTHALMETLELEGIEIIPFAFPFDQDQDLLKLQIEKLMNRLGTSWEEVRKAKKDLDQVRRLVWEIDRLTWEENLVSGWENHYFQVSCSDFNGNPHTFAEEAENFIGEAKKRTPKQEKIRIGFMGVPPIITDLYHYLEEKGGRVVFNEVQRQFSMPFHTEDLLEQYRQYTYPYHVLNRVADIRQECKRRDLDMLIHYTQSFCFRQIEDIIFRTKLNSPMLSLEGDRPGPLDARNKMRIDAFLEMVR</sequence>
<evidence type="ECO:0000256" key="2">
    <source>
        <dbReference type="ARBA" id="ARBA00005806"/>
    </source>
</evidence>
<proteinExistence type="inferred from homology"/>